<feature type="region of interest" description="Disordered" evidence="12">
    <location>
        <begin position="847"/>
        <end position="879"/>
    </location>
</feature>
<dbReference type="PANTHER" id="PTHR11638">
    <property type="entry name" value="ATP-DEPENDENT CLP PROTEASE"/>
    <property type="match status" value="1"/>
</dbReference>
<dbReference type="InterPro" id="IPR027417">
    <property type="entry name" value="P-loop_NTPase"/>
</dbReference>
<proteinExistence type="inferred from homology"/>
<evidence type="ECO:0000259" key="14">
    <source>
        <dbReference type="PROSITE" id="PS51903"/>
    </source>
</evidence>
<dbReference type="Pfam" id="PF02861">
    <property type="entry name" value="Clp_N"/>
    <property type="match status" value="1"/>
</dbReference>
<dbReference type="InterPro" id="IPR001943">
    <property type="entry name" value="UVR_dom"/>
</dbReference>
<dbReference type="SUPFAM" id="SSF81923">
    <property type="entry name" value="Double Clp-N motif"/>
    <property type="match status" value="1"/>
</dbReference>
<feature type="compositionally biased region" description="Gly residues" evidence="12">
    <location>
        <begin position="174"/>
        <end position="201"/>
    </location>
</feature>
<comment type="subunit">
    <text evidence="8">Homohexamer. The oligomerization is ATP-dependent.</text>
</comment>
<gene>
    <name evidence="15" type="ORF">HCN08_21045</name>
</gene>
<accession>A0ABX0ZPN7</accession>
<keyword evidence="15" id="KW-0645">Protease</keyword>
<evidence type="ECO:0000256" key="3">
    <source>
        <dbReference type="ARBA" id="ARBA00022741"/>
    </source>
</evidence>
<dbReference type="RefSeq" id="WP_167984722.1">
    <property type="nucleotide sequence ID" value="NZ_JAATEJ010000017.1"/>
</dbReference>
<protein>
    <submittedName>
        <fullName evidence="15">ATP-dependent Clp protease ATP-binding subunit</fullName>
    </submittedName>
</protein>
<evidence type="ECO:0000259" key="13">
    <source>
        <dbReference type="PROSITE" id="PS50151"/>
    </source>
</evidence>
<dbReference type="Gene3D" id="1.10.8.60">
    <property type="match status" value="2"/>
</dbReference>
<keyword evidence="7 10" id="KW-0143">Chaperone</keyword>
<keyword evidence="4 10" id="KW-0067">ATP-binding</keyword>
<feature type="region of interest" description="Disordered" evidence="12">
    <location>
        <begin position="158"/>
        <end position="208"/>
    </location>
</feature>
<comment type="caution">
    <text evidence="15">The sequence shown here is derived from an EMBL/GenBank/DDBJ whole genome shotgun (WGS) entry which is preliminary data.</text>
</comment>
<evidence type="ECO:0000256" key="7">
    <source>
        <dbReference type="ARBA" id="ARBA00023186"/>
    </source>
</evidence>
<evidence type="ECO:0000313" key="15">
    <source>
        <dbReference type="EMBL" id="NJP45875.1"/>
    </source>
</evidence>
<keyword evidence="15" id="KW-0378">Hydrolase</keyword>
<dbReference type="Gene3D" id="4.10.860.10">
    <property type="entry name" value="UVR domain"/>
    <property type="match status" value="1"/>
</dbReference>
<dbReference type="GO" id="GO:0008233">
    <property type="term" value="F:peptidase activity"/>
    <property type="evidence" value="ECO:0007669"/>
    <property type="project" value="UniProtKB-KW"/>
</dbReference>
<evidence type="ECO:0000256" key="4">
    <source>
        <dbReference type="ARBA" id="ARBA00022840"/>
    </source>
</evidence>
<keyword evidence="3 10" id="KW-0547">Nucleotide-binding</keyword>
<dbReference type="PROSITE" id="PS50151">
    <property type="entry name" value="UVR"/>
    <property type="match status" value="1"/>
</dbReference>
<dbReference type="InterPro" id="IPR001270">
    <property type="entry name" value="ClpA/B"/>
</dbReference>
<reference evidence="15 16" key="1">
    <citation type="submission" date="2020-03" db="EMBL/GenBank/DDBJ databases">
        <title>WGS of actinomycetes isolated from Thailand.</title>
        <authorList>
            <person name="Thawai C."/>
        </authorList>
    </citation>
    <scope>NUCLEOTIDE SEQUENCE [LARGE SCALE GENOMIC DNA]</scope>
    <source>
        <strain evidence="15 16">PRB2-1</strain>
    </source>
</reference>
<evidence type="ECO:0000256" key="1">
    <source>
        <dbReference type="ARBA" id="ARBA00008675"/>
    </source>
</evidence>
<dbReference type="PROSITE" id="PS51903">
    <property type="entry name" value="CLP_R"/>
    <property type="match status" value="1"/>
</dbReference>
<name>A0ABX0ZPN7_9ACTN</name>
<keyword evidence="16" id="KW-1185">Reference proteome</keyword>
<evidence type="ECO:0000256" key="12">
    <source>
        <dbReference type="SAM" id="MobiDB-lite"/>
    </source>
</evidence>
<dbReference type="SMART" id="SM01086">
    <property type="entry name" value="ClpB_D2-small"/>
    <property type="match status" value="1"/>
</dbReference>
<dbReference type="PROSITE" id="PS00871">
    <property type="entry name" value="CLPAB_2"/>
    <property type="match status" value="1"/>
</dbReference>
<dbReference type="PRINTS" id="PR00300">
    <property type="entry name" value="CLPPROTEASEA"/>
</dbReference>
<evidence type="ECO:0000256" key="2">
    <source>
        <dbReference type="ARBA" id="ARBA00022737"/>
    </source>
</evidence>
<dbReference type="InterPro" id="IPR028299">
    <property type="entry name" value="ClpA/B_CS2"/>
</dbReference>
<dbReference type="GO" id="GO:0005524">
    <property type="term" value="F:ATP binding"/>
    <property type="evidence" value="ECO:0007669"/>
    <property type="project" value="UniProtKB-KW"/>
</dbReference>
<dbReference type="InterPro" id="IPR041546">
    <property type="entry name" value="ClpA/ClpB_AAA_lid"/>
</dbReference>
<dbReference type="InterPro" id="IPR019489">
    <property type="entry name" value="Clp_ATPase_C"/>
</dbReference>
<keyword evidence="5" id="KW-0346">Stress response</keyword>
<dbReference type="PANTHER" id="PTHR11638:SF18">
    <property type="entry name" value="HEAT SHOCK PROTEIN 104"/>
    <property type="match status" value="1"/>
</dbReference>
<feature type="compositionally biased region" description="Basic and acidic residues" evidence="12">
    <location>
        <begin position="870"/>
        <end position="879"/>
    </location>
</feature>
<dbReference type="PROSITE" id="PS00870">
    <property type="entry name" value="CLPAB_1"/>
    <property type="match status" value="1"/>
</dbReference>
<evidence type="ECO:0000313" key="16">
    <source>
        <dbReference type="Proteomes" id="UP000734511"/>
    </source>
</evidence>
<evidence type="ECO:0000256" key="8">
    <source>
        <dbReference type="ARBA" id="ARBA00026057"/>
    </source>
</evidence>
<evidence type="ECO:0000256" key="5">
    <source>
        <dbReference type="ARBA" id="ARBA00023016"/>
    </source>
</evidence>
<evidence type="ECO:0000256" key="11">
    <source>
        <dbReference type="SAM" id="Coils"/>
    </source>
</evidence>
<dbReference type="Pfam" id="PF07724">
    <property type="entry name" value="AAA_2"/>
    <property type="match status" value="1"/>
</dbReference>
<dbReference type="CDD" id="cd19499">
    <property type="entry name" value="RecA-like_ClpB_Hsp104-like"/>
    <property type="match status" value="1"/>
</dbReference>
<dbReference type="InterPro" id="IPR036628">
    <property type="entry name" value="Clp_N_dom_sf"/>
</dbReference>
<dbReference type="SUPFAM" id="SSF52540">
    <property type="entry name" value="P-loop containing nucleoside triphosphate hydrolases"/>
    <property type="match status" value="2"/>
</dbReference>
<dbReference type="SMART" id="SM00382">
    <property type="entry name" value="AAA"/>
    <property type="match status" value="2"/>
</dbReference>
<dbReference type="EMBL" id="JAATEJ010000017">
    <property type="protein sequence ID" value="NJP45875.1"/>
    <property type="molecule type" value="Genomic_DNA"/>
</dbReference>
<sequence>MTSGFMGQEDDPFGEFFARFFGGRNPAPRQVDIGRLLSRPARELVEGAAQYAADHGSRDLDTEHLLRAALAAGPTRDLLSRAGADPDALASQIDERSGPVQPHEEPGPMSLSLTPAAKRALLDAHELARAGGAGYIGPEHVLGALAANPESYAGHMLGAARFGPPVPPPEQGAGPAGPGQAGAQRQGGGPVAGPGQAGGGTPTLDKYGRDLTGLAREGRIDPVIGRDTEIEQTIEVLSRRGKNNPVLIGDAGVGKTAVVEGLAQHIVDGDVPDTLLGRRVVALDLTGVVAGTRYRGDFEERLNTIVSEIRAHSDELIVFIDELHTVVGAGGGGEGGSMDAGNILKPALARGELHIVGATTLEEFRRIEKDAALARRFQPVLIPEPTAADTLEILRGLRDRYEAHHQVRYTDEALDAAVQLSDRYLTDRRLPDKAIDLIDQAGARVRLRARTKGTDVRAMEREAEQLTLDKDQAVADESYERATQLRDRIAELRRRITEAGGDGRAEEGQNLEVTSEAIAEVVSRQTGIPVSSLTQEEKDRLLGLAEHLHQRVVGQNEAVAVVSDAVLRSRAGLASPDRPIGSFLFLGPTGVGKTELARALAEALFGSEDRMVRLDMSEYQERHTVSRLVGAPPGYVGHEEAGQLTEVVRRHPYSLLLLDEVEKAHPDVFNILLQVLDDGRLTDAQGRTVDFTNAVIVMTSNLGSDVIARRGAGIGFGSGGDADADEEARREQILRPLREHFRPEFLNRIDEIVVFRQLSAEQLRQITDLLLEQTRRLTQAQGVTVTFTDAAVDWLAQHGYQPEYGARPLRRTIQREVDNRLSRLLLDGKVGEGGRVTVDVADGRLVFATQGPSTAQPPAAEPPAEEPPAEDDKPGPSAQ</sequence>
<feature type="coiled-coil region" evidence="11">
    <location>
        <begin position="456"/>
        <end position="502"/>
    </location>
</feature>
<feature type="domain" description="Clp R" evidence="14">
    <location>
        <begin position="33"/>
        <end position="178"/>
    </location>
</feature>
<dbReference type="Gene3D" id="3.40.50.300">
    <property type="entry name" value="P-loop containing nucleotide triphosphate hydrolases"/>
    <property type="match status" value="2"/>
</dbReference>
<organism evidence="15 16">
    <name type="scientific">Actinacidiphila epipremni</name>
    <dbReference type="NCBI Taxonomy" id="2053013"/>
    <lineage>
        <taxon>Bacteria</taxon>
        <taxon>Bacillati</taxon>
        <taxon>Actinomycetota</taxon>
        <taxon>Actinomycetes</taxon>
        <taxon>Kitasatosporales</taxon>
        <taxon>Streptomycetaceae</taxon>
        <taxon>Actinacidiphila</taxon>
    </lineage>
</organism>
<dbReference type="InterPro" id="IPR003959">
    <property type="entry name" value="ATPase_AAA_core"/>
</dbReference>
<dbReference type="Gene3D" id="1.10.1780.10">
    <property type="entry name" value="Clp, N-terminal domain"/>
    <property type="match status" value="1"/>
</dbReference>
<feature type="domain" description="UVR" evidence="13">
    <location>
        <begin position="460"/>
        <end position="495"/>
    </location>
</feature>
<dbReference type="InterPro" id="IPR018368">
    <property type="entry name" value="ClpA/B_CS1"/>
</dbReference>
<dbReference type="Pfam" id="PF17871">
    <property type="entry name" value="AAA_lid_9"/>
    <property type="match status" value="1"/>
</dbReference>
<dbReference type="InterPro" id="IPR050130">
    <property type="entry name" value="ClpA_ClpB"/>
</dbReference>
<keyword evidence="6 11" id="KW-0175">Coiled coil</keyword>
<evidence type="ECO:0000256" key="6">
    <source>
        <dbReference type="ARBA" id="ARBA00023054"/>
    </source>
</evidence>
<keyword evidence="2 9" id="KW-0677">Repeat</keyword>
<dbReference type="CDD" id="cd00009">
    <property type="entry name" value="AAA"/>
    <property type="match status" value="1"/>
</dbReference>
<dbReference type="Pfam" id="PF10431">
    <property type="entry name" value="ClpB_D2-small"/>
    <property type="match status" value="1"/>
</dbReference>
<dbReference type="InterPro" id="IPR004176">
    <property type="entry name" value="Clp_R_N"/>
</dbReference>
<evidence type="ECO:0000256" key="10">
    <source>
        <dbReference type="RuleBase" id="RU004432"/>
    </source>
</evidence>
<evidence type="ECO:0000256" key="9">
    <source>
        <dbReference type="PROSITE-ProRule" id="PRU01251"/>
    </source>
</evidence>
<dbReference type="Proteomes" id="UP000734511">
    <property type="component" value="Unassembled WGS sequence"/>
</dbReference>
<dbReference type="Pfam" id="PF00004">
    <property type="entry name" value="AAA"/>
    <property type="match status" value="1"/>
</dbReference>
<dbReference type="GO" id="GO:0006508">
    <property type="term" value="P:proteolysis"/>
    <property type="evidence" value="ECO:0007669"/>
    <property type="project" value="UniProtKB-KW"/>
</dbReference>
<comment type="similarity">
    <text evidence="1 10">Belongs to the ClpA/ClpB family.</text>
</comment>
<dbReference type="InterPro" id="IPR003593">
    <property type="entry name" value="AAA+_ATPase"/>
</dbReference>